<dbReference type="KEGG" id="cot:CORT_0B05350"/>
<dbReference type="HOGENOM" id="CLU_1758568_0_0_1"/>
<organism evidence="2 3">
    <name type="scientific">Candida orthopsilosis (strain 90-125)</name>
    <name type="common">Yeast</name>
    <dbReference type="NCBI Taxonomy" id="1136231"/>
    <lineage>
        <taxon>Eukaryota</taxon>
        <taxon>Fungi</taxon>
        <taxon>Dikarya</taxon>
        <taxon>Ascomycota</taxon>
        <taxon>Saccharomycotina</taxon>
        <taxon>Pichiomycetes</taxon>
        <taxon>Debaryomycetaceae</taxon>
        <taxon>Candida/Lodderomyces clade</taxon>
        <taxon>Candida</taxon>
    </lineage>
</organism>
<accession>H8WZP8</accession>
<evidence type="ECO:0000256" key="1">
    <source>
        <dbReference type="SAM" id="MobiDB-lite"/>
    </source>
</evidence>
<keyword evidence="3" id="KW-1185">Reference proteome</keyword>
<name>H8WZP8_CANO9</name>
<protein>
    <submittedName>
        <fullName evidence="2">Uncharacterized protein</fullName>
    </submittedName>
</protein>
<gene>
    <name evidence="2" type="ORF">CORT_0B05350</name>
</gene>
<dbReference type="RefSeq" id="XP_003867680.1">
    <property type="nucleotide sequence ID" value="XM_003867632.1"/>
</dbReference>
<evidence type="ECO:0000313" key="3">
    <source>
        <dbReference type="Proteomes" id="UP000005018"/>
    </source>
</evidence>
<proteinExistence type="predicted"/>
<dbReference type="Proteomes" id="UP000005018">
    <property type="component" value="Chromosome 2"/>
</dbReference>
<dbReference type="OrthoDB" id="4026086at2759"/>
<dbReference type="GeneID" id="14538918"/>
<sequence length="148" mass="17106">MWLNKILRQTKMKPFDCYLDLKIFFAFKKPVKYMPDEDRKSRLAALRKKRANKAQGSSNNDADSFLAKTSDHIPLRVTSVSREGADYEPSEQPVKDIAFEPEPVFTELTKAKMTSPTSAMKEDLANYYYKANSRTDRALNRIIQEKSM</sequence>
<evidence type="ECO:0000313" key="2">
    <source>
        <dbReference type="EMBL" id="CCG22243.1"/>
    </source>
</evidence>
<dbReference type="EMBL" id="HE681720">
    <property type="protein sequence ID" value="CCG22243.1"/>
    <property type="molecule type" value="Genomic_DNA"/>
</dbReference>
<reference evidence="2 3" key="1">
    <citation type="journal article" date="2012" name="PLoS ONE">
        <title>Sequence and analysis of the genome of the pathogenic yeast Candida orthopsilosis.</title>
        <authorList>
            <person name="Riccombeni A."/>
            <person name="Vidanes G."/>
            <person name="Proux-Wera E."/>
            <person name="Wolfe K.H."/>
            <person name="Butler G."/>
        </authorList>
    </citation>
    <scope>NUCLEOTIDE SEQUENCE [LARGE SCALE GENOMIC DNA]</scope>
    <source>
        <strain evidence="2 3">Co 90-125</strain>
    </source>
</reference>
<feature type="region of interest" description="Disordered" evidence="1">
    <location>
        <begin position="47"/>
        <end position="67"/>
    </location>
</feature>
<dbReference type="AlphaFoldDB" id="H8WZP8"/>